<name>R4YXZ4_9ACTN</name>
<reference evidence="1 2" key="1">
    <citation type="journal article" date="2013" name="ISME J.">
        <title>Metabolic model for the filamentous 'Candidatus Microthrix parvicella' based on genomic and metagenomic analyses.</title>
        <authorList>
            <person name="Jon McIlroy S."/>
            <person name="Kristiansen R."/>
            <person name="Albertsen M."/>
            <person name="Michael Karst S."/>
            <person name="Rossetti S."/>
            <person name="Lund Nielsen J."/>
            <person name="Tandoi V."/>
            <person name="James Seviour R."/>
            <person name="Nielsen P.H."/>
        </authorList>
    </citation>
    <scope>NUCLEOTIDE SEQUENCE [LARGE SCALE GENOMIC DNA]</scope>
    <source>
        <strain evidence="1 2">RN1</strain>
    </source>
</reference>
<keyword evidence="2" id="KW-1185">Reference proteome</keyword>
<evidence type="ECO:0000313" key="2">
    <source>
        <dbReference type="Proteomes" id="UP000018291"/>
    </source>
</evidence>
<dbReference type="RefSeq" id="WP_012222510.1">
    <property type="nucleotide sequence ID" value="NZ_HG422565.1"/>
</dbReference>
<organism evidence="1 2">
    <name type="scientific">Candidatus Neomicrothrix parvicella RN1</name>
    <dbReference type="NCBI Taxonomy" id="1229780"/>
    <lineage>
        <taxon>Bacteria</taxon>
        <taxon>Bacillati</taxon>
        <taxon>Actinomycetota</taxon>
        <taxon>Acidimicrobiia</taxon>
        <taxon>Acidimicrobiales</taxon>
        <taxon>Microthrixaceae</taxon>
        <taxon>Candidatus Neomicrothrix</taxon>
    </lineage>
</organism>
<dbReference type="EMBL" id="CANL01000001">
    <property type="protein sequence ID" value="CCM61771.1"/>
    <property type="molecule type" value="Genomic_DNA"/>
</dbReference>
<dbReference type="Proteomes" id="UP000018291">
    <property type="component" value="Unassembled WGS sequence"/>
</dbReference>
<dbReference type="OrthoDB" id="3579809at2"/>
<dbReference type="HOGENOM" id="CLU_2714892_0_0_11"/>
<comment type="caution">
    <text evidence="1">The sequence shown here is derived from an EMBL/GenBank/DDBJ whole genome shotgun (WGS) entry which is preliminary data.</text>
</comment>
<gene>
    <name evidence="1" type="ORF">BN381_10002</name>
</gene>
<proteinExistence type="predicted"/>
<dbReference type="AlphaFoldDB" id="R4YXZ4"/>
<evidence type="ECO:0000313" key="1">
    <source>
        <dbReference type="EMBL" id="CCM61771.1"/>
    </source>
</evidence>
<protein>
    <recommendedName>
        <fullName evidence="3">Helix-turn-helix domain-containing protein</fullName>
    </recommendedName>
</protein>
<sequence>MDRRGEMVELIGRLGDGPEVGMVAVARLRDLLDEERLFQVGEARRAGWSWAAVGAAFGVTPQAVHRMFAWLV</sequence>
<accession>R4YXZ4</accession>
<evidence type="ECO:0008006" key="3">
    <source>
        <dbReference type="Google" id="ProtNLM"/>
    </source>
</evidence>